<gene>
    <name evidence="2" type="ORF">ACPOL_5762</name>
</gene>
<evidence type="ECO:0000313" key="2">
    <source>
        <dbReference type="EMBL" id="AXC15008.1"/>
    </source>
</evidence>
<keyword evidence="1" id="KW-0812">Transmembrane</keyword>
<dbReference type="EMBL" id="CP030840">
    <property type="protein sequence ID" value="AXC15008.1"/>
    <property type="molecule type" value="Genomic_DNA"/>
</dbReference>
<keyword evidence="3" id="KW-1185">Reference proteome</keyword>
<feature type="transmembrane region" description="Helical" evidence="1">
    <location>
        <begin position="6"/>
        <end position="29"/>
    </location>
</feature>
<feature type="transmembrane region" description="Helical" evidence="1">
    <location>
        <begin position="161"/>
        <end position="180"/>
    </location>
</feature>
<sequence>MPLYFVIFLGMLVASMLLYVVAVGFVVATRRPTPIWIRAAAATRLQGANVALMWWNVGVGWLLYFNVYRIHVDMSALGDVALQAFSRGYTTRLPIVVLPYGLMCLLAMLGLWGEPGRISRRVLWGMATLLVLNILSTPFAAGAQGDIQEHGFTLKAYQQLQMAHLFRSMLVTIAAVWGIVEGWRLPRVDASIEGAIRS</sequence>
<organism evidence="2 3">
    <name type="scientific">Acidisarcina polymorpha</name>
    <dbReference type="NCBI Taxonomy" id="2211140"/>
    <lineage>
        <taxon>Bacteria</taxon>
        <taxon>Pseudomonadati</taxon>
        <taxon>Acidobacteriota</taxon>
        <taxon>Terriglobia</taxon>
        <taxon>Terriglobales</taxon>
        <taxon>Acidobacteriaceae</taxon>
        <taxon>Acidisarcina</taxon>
    </lineage>
</organism>
<reference evidence="2 3" key="1">
    <citation type="journal article" date="2018" name="Front. Microbiol.">
        <title>Hydrolytic Capabilities as a Key to Environmental Success: Chitinolytic and Cellulolytic Acidobacteria From Acidic Sub-arctic Soils and Boreal Peatlands.</title>
        <authorList>
            <person name="Belova S.E."/>
            <person name="Ravin N.V."/>
            <person name="Pankratov T.A."/>
            <person name="Rakitin A.L."/>
            <person name="Ivanova A.A."/>
            <person name="Beletsky A.V."/>
            <person name="Mardanov A.V."/>
            <person name="Sinninghe Damste J.S."/>
            <person name="Dedysh S.N."/>
        </authorList>
    </citation>
    <scope>NUCLEOTIDE SEQUENCE [LARGE SCALE GENOMIC DNA]</scope>
    <source>
        <strain evidence="2 3">SBC82</strain>
    </source>
</reference>
<feature type="transmembrane region" description="Helical" evidence="1">
    <location>
        <begin position="91"/>
        <end position="111"/>
    </location>
</feature>
<dbReference type="OrthoDB" id="7061790at2"/>
<dbReference type="Proteomes" id="UP000253606">
    <property type="component" value="Chromosome"/>
</dbReference>
<evidence type="ECO:0008006" key="4">
    <source>
        <dbReference type="Google" id="ProtNLM"/>
    </source>
</evidence>
<proteinExistence type="predicted"/>
<dbReference type="KEGG" id="abas:ACPOL_5762"/>
<keyword evidence="1" id="KW-0472">Membrane</keyword>
<evidence type="ECO:0000313" key="3">
    <source>
        <dbReference type="Proteomes" id="UP000253606"/>
    </source>
</evidence>
<protein>
    <recommendedName>
        <fullName evidence="4">DUF4149 domain-containing protein</fullName>
    </recommendedName>
</protein>
<accession>A0A2Z5G7P0</accession>
<dbReference type="AlphaFoldDB" id="A0A2Z5G7P0"/>
<name>A0A2Z5G7P0_9BACT</name>
<dbReference type="RefSeq" id="WP_114209659.1">
    <property type="nucleotide sequence ID" value="NZ_CP030840.1"/>
</dbReference>
<keyword evidence="1" id="KW-1133">Transmembrane helix</keyword>
<evidence type="ECO:0000256" key="1">
    <source>
        <dbReference type="SAM" id="Phobius"/>
    </source>
</evidence>
<feature type="transmembrane region" description="Helical" evidence="1">
    <location>
        <begin position="50"/>
        <end position="71"/>
    </location>
</feature>
<feature type="transmembrane region" description="Helical" evidence="1">
    <location>
        <begin position="123"/>
        <end position="141"/>
    </location>
</feature>